<feature type="domain" description="HTH lysR-type" evidence="5">
    <location>
        <begin position="9"/>
        <end position="60"/>
    </location>
</feature>
<evidence type="ECO:0000313" key="6">
    <source>
        <dbReference type="EMBL" id="MCU6762366.1"/>
    </source>
</evidence>
<dbReference type="Pfam" id="PF00126">
    <property type="entry name" value="HTH_1"/>
    <property type="match status" value="1"/>
</dbReference>
<dbReference type="InterPro" id="IPR050950">
    <property type="entry name" value="HTH-type_LysR_regulators"/>
</dbReference>
<keyword evidence="4" id="KW-0804">Transcription</keyword>
<dbReference type="InterPro" id="IPR036390">
    <property type="entry name" value="WH_DNA-bd_sf"/>
</dbReference>
<protein>
    <submittedName>
        <fullName evidence="6">LysR family transcriptional regulator</fullName>
    </submittedName>
</protein>
<proteinExistence type="inferred from homology"/>
<evidence type="ECO:0000256" key="1">
    <source>
        <dbReference type="ARBA" id="ARBA00009437"/>
    </source>
</evidence>
<organism evidence="6 7">
    <name type="scientific">Brotonthovivens ammoniilytica</name>
    <dbReference type="NCBI Taxonomy" id="2981725"/>
    <lineage>
        <taxon>Bacteria</taxon>
        <taxon>Bacillati</taxon>
        <taxon>Bacillota</taxon>
        <taxon>Clostridia</taxon>
        <taxon>Lachnospirales</taxon>
        <taxon>Lachnospiraceae</taxon>
        <taxon>Brotonthovivens</taxon>
    </lineage>
</organism>
<evidence type="ECO:0000256" key="3">
    <source>
        <dbReference type="ARBA" id="ARBA00023125"/>
    </source>
</evidence>
<dbReference type="PROSITE" id="PS50931">
    <property type="entry name" value="HTH_LYSR"/>
    <property type="match status" value="1"/>
</dbReference>
<dbReference type="InterPro" id="IPR005119">
    <property type="entry name" value="LysR_subst-bd"/>
</dbReference>
<dbReference type="PANTHER" id="PTHR30419:SF28">
    <property type="entry name" value="HTH-TYPE TRANSCRIPTIONAL REGULATOR BSDA"/>
    <property type="match status" value="1"/>
</dbReference>
<keyword evidence="3" id="KW-0238">DNA-binding</keyword>
<dbReference type="PANTHER" id="PTHR30419">
    <property type="entry name" value="HTH-TYPE TRANSCRIPTIONAL REGULATOR YBHD"/>
    <property type="match status" value="1"/>
</dbReference>
<keyword evidence="7" id="KW-1185">Reference proteome</keyword>
<dbReference type="Proteomes" id="UP001652442">
    <property type="component" value="Unassembled WGS sequence"/>
</dbReference>
<dbReference type="SUPFAM" id="SSF46785">
    <property type="entry name" value="Winged helix' DNA-binding domain"/>
    <property type="match status" value="1"/>
</dbReference>
<keyword evidence="2" id="KW-0805">Transcription regulation</keyword>
<dbReference type="RefSeq" id="WP_262591044.1">
    <property type="nucleotide sequence ID" value="NZ_JAOQJQ010000003.1"/>
</dbReference>
<reference evidence="6 7" key="1">
    <citation type="journal article" date="2021" name="ISME Commun">
        <title>Automated analysis of genomic sequences facilitates high-throughput and comprehensive description of bacteria.</title>
        <authorList>
            <person name="Hitch T.C.A."/>
        </authorList>
    </citation>
    <scope>NUCLEOTIDE SEQUENCE [LARGE SCALE GENOMIC DNA]</scope>
    <source>
        <strain evidence="6 7">Sanger_109</strain>
    </source>
</reference>
<dbReference type="InterPro" id="IPR000847">
    <property type="entry name" value="LysR_HTH_N"/>
</dbReference>
<evidence type="ECO:0000256" key="4">
    <source>
        <dbReference type="ARBA" id="ARBA00023163"/>
    </source>
</evidence>
<dbReference type="CDD" id="cd05466">
    <property type="entry name" value="PBP2_LTTR_substrate"/>
    <property type="match status" value="1"/>
</dbReference>
<dbReference type="Gene3D" id="1.10.10.10">
    <property type="entry name" value="Winged helix-like DNA-binding domain superfamily/Winged helix DNA-binding domain"/>
    <property type="match status" value="1"/>
</dbReference>
<dbReference type="SUPFAM" id="SSF53850">
    <property type="entry name" value="Periplasmic binding protein-like II"/>
    <property type="match status" value="1"/>
</dbReference>
<evidence type="ECO:0000259" key="5">
    <source>
        <dbReference type="PROSITE" id="PS50931"/>
    </source>
</evidence>
<evidence type="ECO:0000256" key="2">
    <source>
        <dbReference type="ARBA" id="ARBA00023015"/>
    </source>
</evidence>
<dbReference type="Gene3D" id="3.40.190.290">
    <property type="match status" value="1"/>
</dbReference>
<comment type="similarity">
    <text evidence="1">Belongs to the LysR transcriptional regulatory family.</text>
</comment>
<sequence length="306" mass="34719">MSSYLSKYETFMEVAKTKSMSRSAVNTHQTVPGVSYTIAKLEEEWGIPLFVRNRGKISLSEAGEALLPYISDVLEAQQRLENEVLSFKGIEKGTVKVGGLRRVTKQWLPSMIQYMEAEYPNIQIEIVLNLYEEVQTDLQNGVIDIAFAGEPTTKLLDFYHVIDDPYMVVMPKSDPLRGRMELTLEEIRHEKLIMPDWVHDKGLQTLMEKSRIDNQTAYRIKDTGTILSMVEQGIGVSILPYFIISGERADVAAVRLLDWPAKRFGIVTASEARLSPSAKKFMNCAKEWLKTNQDHIGFHGTEKKEG</sequence>
<name>A0ABT2TJN2_9FIRM</name>
<evidence type="ECO:0000313" key="7">
    <source>
        <dbReference type="Proteomes" id="UP001652442"/>
    </source>
</evidence>
<dbReference type="InterPro" id="IPR036388">
    <property type="entry name" value="WH-like_DNA-bd_sf"/>
</dbReference>
<dbReference type="EMBL" id="JAOQJQ010000003">
    <property type="protein sequence ID" value="MCU6762366.1"/>
    <property type="molecule type" value="Genomic_DNA"/>
</dbReference>
<accession>A0ABT2TJN2</accession>
<dbReference type="Pfam" id="PF03466">
    <property type="entry name" value="LysR_substrate"/>
    <property type="match status" value="1"/>
</dbReference>
<gene>
    <name evidence="6" type="ORF">OCV88_08475</name>
</gene>
<comment type="caution">
    <text evidence="6">The sequence shown here is derived from an EMBL/GenBank/DDBJ whole genome shotgun (WGS) entry which is preliminary data.</text>
</comment>